<keyword evidence="1" id="KW-1133">Transmembrane helix</keyword>
<sequence length="284" mass="30348">MNAMATTINLRAAPVRLAGKATVRRSASLRRPAGRVVAKAAPGSSEPAKSESSVETGRLALLATVASNPVLFGAQEAFAKGGEFGIFEGRTMALIHPLFLGGLWFATVYAGYLGLQWRKVRTVGEEISELKKEIPAAVPAAVTANGEVEAAAAPSMTAAQVETKKKIDELTAERKELIAGNYKEKHNNWGSLLLAFGVTLAVEGGMNTYLRTGKLFPGPHLYAGMAITCLWAMAAGLVPEMQRGNQKARDLHIALNCVNLALFTWQIPTGLEIVGKVFQFTSWP</sequence>
<evidence type="ECO:0000313" key="2">
    <source>
        <dbReference type="EMBL" id="ACO63230.1"/>
    </source>
</evidence>
<dbReference type="InParanoid" id="C1E540"/>
<dbReference type="RefSeq" id="XP_002501972.1">
    <property type="nucleotide sequence ID" value="XM_002501926.1"/>
</dbReference>
<dbReference type="Proteomes" id="UP000002009">
    <property type="component" value="Chromosome 4"/>
</dbReference>
<dbReference type="InterPro" id="IPR025067">
    <property type="entry name" value="DUF4079"/>
</dbReference>
<dbReference type="EMBL" id="CP001325">
    <property type="protein sequence ID" value="ACO63230.1"/>
    <property type="molecule type" value="Genomic_DNA"/>
</dbReference>
<dbReference type="STRING" id="296587.C1E540"/>
<name>C1E540_MICCC</name>
<evidence type="ECO:0000313" key="3">
    <source>
        <dbReference type="Proteomes" id="UP000002009"/>
    </source>
</evidence>
<reference evidence="2 3" key="1">
    <citation type="journal article" date="2009" name="Science">
        <title>Green evolution and dynamic adaptations revealed by genomes of the marine picoeukaryotes Micromonas.</title>
        <authorList>
            <person name="Worden A.Z."/>
            <person name="Lee J.H."/>
            <person name="Mock T."/>
            <person name="Rouze P."/>
            <person name="Simmons M.P."/>
            <person name="Aerts A.L."/>
            <person name="Allen A.E."/>
            <person name="Cuvelier M.L."/>
            <person name="Derelle E."/>
            <person name="Everett M.V."/>
            <person name="Foulon E."/>
            <person name="Grimwood J."/>
            <person name="Gundlach H."/>
            <person name="Henrissat B."/>
            <person name="Napoli C."/>
            <person name="McDonald S.M."/>
            <person name="Parker M.S."/>
            <person name="Rombauts S."/>
            <person name="Salamov A."/>
            <person name="Von Dassow P."/>
            <person name="Badger J.H."/>
            <person name="Coutinho P.M."/>
            <person name="Demir E."/>
            <person name="Dubchak I."/>
            <person name="Gentemann C."/>
            <person name="Eikrem W."/>
            <person name="Gready J.E."/>
            <person name="John U."/>
            <person name="Lanier W."/>
            <person name="Lindquist E.A."/>
            <person name="Lucas S."/>
            <person name="Mayer K.F."/>
            <person name="Moreau H."/>
            <person name="Not F."/>
            <person name="Otillar R."/>
            <person name="Panaud O."/>
            <person name="Pangilinan J."/>
            <person name="Paulsen I."/>
            <person name="Piegu B."/>
            <person name="Poliakov A."/>
            <person name="Robbens S."/>
            <person name="Schmutz J."/>
            <person name="Toulza E."/>
            <person name="Wyss T."/>
            <person name="Zelensky A."/>
            <person name="Zhou K."/>
            <person name="Armbrust E.V."/>
            <person name="Bhattacharya D."/>
            <person name="Goodenough U.W."/>
            <person name="Van de Peer Y."/>
            <person name="Grigoriev I.V."/>
        </authorList>
    </citation>
    <scope>NUCLEOTIDE SEQUENCE [LARGE SCALE GENOMIC DNA]</scope>
    <source>
        <strain evidence="3">RCC299 / NOUM17</strain>
    </source>
</reference>
<feature type="transmembrane region" description="Helical" evidence="1">
    <location>
        <begin position="221"/>
        <end position="239"/>
    </location>
</feature>
<accession>C1E540</accession>
<dbReference type="AlphaFoldDB" id="C1E540"/>
<feature type="transmembrane region" description="Helical" evidence="1">
    <location>
        <begin position="189"/>
        <end position="209"/>
    </location>
</feature>
<proteinExistence type="predicted"/>
<organism evidence="2 3">
    <name type="scientific">Micromonas commoda (strain RCC299 / NOUM17 / CCMP2709)</name>
    <name type="common">Picoplanktonic green alga</name>
    <dbReference type="NCBI Taxonomy" id="296587"/>
    <lineage>
        <taxon>Eukaryota</taxon>
        <taxon>Viridiplantae</taxon>
        <taxon>Chlorophyta</taxon>
        <taxon>Mamiellophyceae</taxon>
        <taxon>Mamiellales</taxon>
        <taxon>Mamiellaceae</taxon>
        <taxon>Micromonas</taxon>
    </lineage>
</organism>
<keyword evidence="1" id="KW-0472">Membrane</keyword>
<dbReference type="Pfam" id="PF13301">
    <property type="entry name" value="DUF4079"/>
    <property type="match status" value="1"/>
</dbReference>
<dbReference type="OMA" id="HAIITCS"/>
<keyword evidence="3" id="KW-1185">Reference proteome</keyword>
<dbReference type="FunCoup" id="C1E540">
    <property type="interactions" value="579"/>
</dbReference>
<dbReference type="eggNOG" id="ENOG502QT15">
    <property type="taxonomic scope" value="Eukaryota"/>
</dbReference>
<keyword evidence="1" id="KW-0812">Transmembrane</keyword>
<protein>
    <submittedName>
        <fullName evidence="2">Uncharacterized protein</fullName>
    </submittedName>
</protein>
<dbReference type="PANTHER" id="PTHR34679:SF2">
    <property type="entry name" value="OS02G0122500 PROTEIN"/>
    <property type="match status" value="1"/>
</dbReference>
<dbReference type="KEGG" id="mis:MICPUN_52954"/>
<feature type="transmembrane region" description="Helical" evidence="1">
    <location>
        <begin position="94"/>
        <end position="115"/>
    </location>
</feature>
<gene>
    <name evidence="2" type="ORF">MICPUN_52954</name>
</gene>
<dbReference type="GeneID" id="8242854"/>
<dbReference type="PANTHER" id="PTHR34679">
    <property type="match status" value="1"/>
</dbReference>
<evidence type="ECO:0000256" key="1">
    <source>
        <dbReference type="SAM" id="Phobius"/>
    </source>
</evidence>
<dbReference type="OrthoDB" id="4914at2759"/>